<dbReference type="Pfam" id="PF03741">
    <property type="entry name" value="TerC"/>
    <property type="match status" value="1"/>
</dbReference>
<protein>
    <submittedName>
        <fullName evidence="2">Integral membrane protein TerC</fullName>
    </submittedName>
</protein>
<sequence length="268" mass="29441">MENIFSAEGLFTIDSLISLLTLSVLEIVLGIDNIVFISILAGKLPAEKQKKARRLGLTLAMFVRILLLLSISWIMSLTTPLFNAGEWIGIHSEKWLEATAISGRDLILLIGGLFLIYKSTAEIHEKLEGGEHSSGPVKPASFTRTIIQILLLDIVFSLDSVITAVGMADHIQIMIVAVIIAVGVMVVAAEGISNFVNKHPTVKMLALSFLLLIGVSLIAESFEQHIPKGYIYFAMAFSVFIEMLNLKMKSKSTKPVQLHQPRLKDSDQ</sequence>
<feature type="transmembrane region" description="Helical" evidence="1">
    <location>
        <begin position="146"/>
        <end position="165"/>
    </location>
</feature>
<dbReference type="RefSeq" id="WP_012789397.1">
    <property type="nucleotide sequence ID" value="NC_013132.1"/>
</dbReference>
<keyword evidence="1" id="KW-0812">Transmembrane</keyword>
<gene>
    <name evidence="2" type="ordered locus">Cpin_1725</name>
</gene>
<feature type="transmembrane region" description="Helical" evidence="1">
    <location>
        <begin position="54"/>
        <end position="75"/>
    </location>
</feature>
<feature type="transmembrane region" description="Helical" evidence="1">
    <location>
        <begin position="95"/>
        <end position="117"/>
    </location>
</feature>
<evidence type="ECO:0000313" key="2">
    <source>
        <dbReference type="EMBL" id="ACU59221.1"/>
    </source>
</evidence>
<feature type="transmembrane region" description="Helical" evidence="1">
    <location>
        <begin position="171"/>
        <end position="192"/>
    </location>
</feature>
<feature type="transmembrane region" description="Helical" evidence="1">
    <location>
        <begin position="204"/>
        <end position="223"/>
    </location>
</feature>
<feature type="transmembrane region" description="Helical" evidence="1">
    <location>
        <begin position="229"/>
        <end position="246"/>
    </location>
</feature>
<dbReference type="PANTHER" id="PTHR30060:SF0">
    <property type="entry name" value="COILED-COIL PROTEIN (DUF2040)-RELATED"/>
    <property type="match status" value="1"/>
</dbReference>
<dbReference type="Proteomes" id="UP000002215">
    <property type="component" value="Chromosome"/>
</dbReference>
<dbReference type="OrthoDB" id="9805314at2"/>
<dbReference type="AlphaFoldDB" id="A0A979G220"/>
<dbReference type="KEGG" id="cpi:Cpin_1725"/>
<evidence type="ECO:0000256" key="1">
    <source>
        <dbReference type="SAM" id="Phobius"/>
    </source>
</evidence>
<organism evidence="2 3">
    <name type="scientific">Chitinophaga pinensis (strain ATCC 43595 / DSM 2588 / LMG 13176 / NBRC 15968 / NCIMB 11800 / UQM 2034)</name>
    <dbReference type="NCBI Taxonomy" id="485918"/>
    <lineage>
        <taxon>Bacteria</taxon>
        <taxon>Pseudomonadati</taxon>
        <taxon>Bacteroidota</taxon>
        <taxon>Chitinophagia</taxon>
        <taxon>Chitinophagales</taxon>
        <taxon>Chitinophagaceae</taxon>
        <taxon>Chitinophaga</taxon>
    </lineage>
</organism>
<name>A0A979G220_CHIPD</name>
<feature type="transmembrane region" description="Helical" evidence="1">
    <location>
        <begin position="16"/>
        <end position="42"/>
    </location>
</feature>
<reference evidence="2 3" key="2">
    <citation type="journal article" date="2010" name="Stand. Genomic Sci.">
        <title>Complete genome sequence of Chitinophaga pinensis type strain (UQM 2034).</title>
        <authorList>
            <person name="Glavina Del Rio T."/>
            <person name="Abt B."/>
            <person name="Spring S."/>
            <person name="Lapidus A."/>
            <person name="Nolan M."/>
            <person name="Tice H."/>
            <person name="Copeland A."/>
            <person name="Cheng J.F."/>
            <person name="Chen F."/>
            <person name="Bruce D."/>
            <person name="Goodwin L."/>
            <person name="Pitluck S."/>
            <person name="Ivanova N."/>
            <person name="Mavromatis K."/>
            <person name="Mikhailova N."/>
            <person name="Pati A."/>
            <person name="Chen A."/>
            <person name="Palaniappan K."/>
            <person name="Land M."/>
            <person name="Hauser L."/>
            <person name="Chang Y.J."/>
            <person name="Jeffries C.D."/>
            <person name="Chain P."/>
            <person name="Saunders E."/>
            <person name="Detter J.C."/>
            <person name="Brettin T."/>
            <person name="Rohde M."/>
            <person name="Goker M."/>
            <person name="Bristow J."/>
            <person name="Eisen J.A."/>
            <person name="Markowitz V."/>
            <person name="Hugenholtz P."/>
            <person name="Kyrpides N.C."/>
            <person name="Klenk H.P."/>
            <person name="Lucas S."/>
        </authorList>
    </citation>
    <scope>NUCLEOTIDE SEQUENCE [LARGE SCALE GENOMIC DNA]</scope>
    <source>
        <strain evidence="3">ATCC 43595 / DSM 2588 / LMG 13176 / NBRC 15968 / NCIMB 11800 / UQM 2034</strain>
    </source>
</reference>
<dbReference type="GO" id="GO:0005886">
    <property type="term" value="C:plasma membrane"/>
    <property type="evidence" value="ECO:0007669"/>
    <property type="project" value="TreeGrafter"/>
</dbReference>
<keyword evidence="1" id="KW-0472">Membrane</keyword>
<keyword evidence="1" id="KW-1133">Transmembrane helix</keyword>
<dbReference type="InterPro" id="IPR005496">
    <property type="entry name" value="Integral_membrane_TerC"/>
</dbReference>
<evidence type="ECO:0000313" key="3">
    <source>
        <dbReference type="Proteomes" id="UP000002215"/>
    </source>
</evidence>
<dbReference type="PANTHER" id="PTHR30060">
    <property type="entry name" value="INNER MEMBRANE PROTEIN"/>
    <property type="match status" value="1"/>
</dbReference>
<proteinExistence type="predicted"/>
<reference evidence="3" key="1">
    <citation type="submission" date="2009-08" db="EMBL/GenBank/DDBJ databases">
        <title>The complete genome of Chitinophaga pinensis DSM 2588.</title>
        <authorList>
            <consortium name="US DOE Joint Genome Institute (JGI-PGF)"/>
            <person name="Lucas S."/>
            <person name="Copeland A."/>
            <person name="Lapidus A."/>
            <person name="Glavina del Rio T."/>
            <person name="Dalin E."/>
            <person name="Tice H."/>
            <person name="Bruce D."/>
            <person name="Goodwin L."/>
            <person name="Pitluck S."/>
            <person name="Kyrpides N."/>
            <person name="Mavromatis K."/>
            <person name="Ivanova N."/>
            <person name="Mikhailova N."/>
            <person name="Sims D."/>
            <person name="Meinche L."/>
            <person name="Brettin T."/>
            <person name="Detter J.C."/>
            <person name="Han C."/>
            <person name="Larimer F."/>
            <person name="Land M."/>
            <person name="Hauser L."/>
            <person name="Markowitz V."/>
            <person name="Cheng J.-F."/>
            <person name="Hugenholtz P."/>
            <person name="Woyke T."/>
            <person name="Wu D."/>
            <person name="Spring S."/>
            <person name="Klenk H.-P."/>
            <person name="Eisen J.A."/>
        </authorList>
    </citation>
    <scope>NUCLEOTIDE SEQUENCE [LARGE SCALE GENOMIC DNA]</scope>
    <source>
        <strain evidence="3">ATCC 43595 / DSM 2588 / LMG 13176 / NBRC 15968 / NCIMB 11800 / UQM 2034</strain>
    </source>
</reference>
<accession>A0A979G220</accession>
<dbReference type="EMBL" id="CP001699">
    <property type="protein sequence ID" value="ACU59221.1"/>
    <property type="molecule type" value="Genomic_DNA"/>
</dbReference>